<dbReference type="CDD" id="cd00093">
    <property type="entry name" value="HTH_XRE"/>
    <property type="match status" value="1"/>
</dbReference>
<dbReference type="EMBL" id="BANB01000689">
    <property type="protein sequence ID" value="GAN78222.1"/>
    <property type="molecule type" value="Genomic_DNA"/>
</dbReference>
<dbReference type="InterPro" id="IPR041413">
    <property type="entry name" value="MLTR_LBD"/>
</dbReference>
<dbReference type="Pfam" id="PF01381">
    <property type="entry name" value="HTH_3"/>
    <property type="match status" value="1"/>
</dbReference>
<dbReference type="InterPro" id="IPR001387">
    <property type="entry name" value="Cro/C1-type_HTH"/>
</dbReference>
<proteinExistence type="predicted"/>
<keyword evidence="3" id="KW-1185">Reference proteome</keyword>
<dbReference type="InterPro" id="IPR010982">
    <property type="entry name" value="Lambda_DNA-bd_dom_sf"/>
</dbReference>
<dbReference type="Proteomes" id="UP000032680">
    <property type="component" value="Unassembled WGS sequence"/>
</dbReference>
<dbReference type="GO" id="GO:0003677">
    <property type="term" value="F:DNA binding"/>
    <property type="evidence" value="ECO:0007669"/>
    <property type="project" value="InterPro"/>
</dbReference>
<organism evidence="2 3">
    <name type="scientific">Acidisphaera rubrifaciens HS-AP3</name>
    <dbReference type="NCBI Taxonomy" id="1231350"/>
    <lineage>
        <taxon>Bacteria</taxon>
        <taxon>Pseudomonadati</taxon>
        <taxon>Pseudomonadota</taxon>
        <taxon>Alphaproteobacteria</taxon>
        <taxon>Acetobacterales</taxon>
        <taxon>Acetobacteraceae</taxon>
        <taxon>Acidisphaera</taxon>
    </lineage>
</organism>
<comment type="caution">
    <text evidence="2">The sequence shown here is derived from an EMBL/GenBank/DDBJ whole genome shotgun (WGS) entry which is preliminary data.</text>
</comment>
<gene>
    <name evidence="2" type="ORF">Asru_0690_02</name>
</gene>
<accession>A0A0D6P992</accession>
<sequence length="283" mass="29995">MHPVRRPGGSPVAAPVGALLRAWRQRRRRSQLDLALDAEVSARHLSFVESGRARPSREMVLRLAETLDVPLRERNALLLAAGFAPVHAEQPLDGPGMRAARGIVERILRAHGANPALAVDRHWHMVAANEAVPPLLAGVADAALLRPPVNVLRLSLHPGGLAPRIANLPDWRAHVLDRLRRQAEASADPALAALLAELVALGSAGEAAGRGPFQPGDGIAVPLELDTAAGRLSLISTTTVFGMPTEVTVSELAIEAFYPVDEASERRLRQLQRSAPGGDGAGA</sequence>
<dbReference type="AlphaFoldDB" id="A0A0D6P992"/>
<dbReference type="SUPFAM" id="SSF47413">
    <property type="entry name" value="lambda repressor-like DNA-binding domains"/>
    <property type="match status" value="1"/>
</dbReference>
<evidence type="ECO:0000313" key="3">
    <source>
        <dbReference type="Proteomes" id="UP000032680"/>
    </source>
</evidence>
<evidence type="ECO:0000259" key="1">
    <source>
        <dbReference type="PROSITE" id="PS50943"/>
    </source>
</evidence>
<dbReference type="SMART" id="SM00530">
    <property type="entry name" value="HTH_XRE"/>
    <property type="match status" value="1"/>
</dbReference>
<dbReference type="Gene3D" id="1.10.260.40">
    <property type="entry name" value="lambda repressor-like DNA-binding domains"/>
    <property type="match status" value="1"/>
</dbReference>
<dbReference type="PANTHER" id="PTHR35010:SF4">
    <property type="entry name" value="BLL5781 PROTEIN"/>
    <property type="match status" value="1"/>
</dbReference>
<dbReference type="PANTHER" id="PTHR35010">
    <property type="entry name" value="BLL4672 PROTEIN-RELATED"/>
    <property type="match status" value="1"/>
</dbReference>
<protein>
    <submittedName>
        <fullName evidence="2">Transcriptional regulator XRE</fullName>
    </submittedName>
</protein>
<evidence type="ECO:0000313" key="2">
    <source>
        <dbReference type="EMBL" id="GAN78222.1"/>
    </source>
</evidence>
<dbReference type="Gene3D" id="3.30.450.180">
    <property type="match status" value="1"/>
</dbReference>
<dbReference type="PROSITE" id="PS50943">
    <property type="entry name" value="HTH_CROC1"/>
    <property type="match status" value="1"/>
</dbReference>
<name>A0A0D6P992_9PROT</name>
<reference evidence="2 3" key="1">
    <citation type="submission" date="2012-11" db="EMBL/GenBank/DDBJ databases">
        <title>Whole genome sequence of Acidisphaera rubrifaciens HS-AP3.</title>
        <authorList>
            <person name="Azuma Y."/>
            <person name="Higashiura N."/>
            <person name="Hirakawa H."/>
            <person name="Matsushita K."/>
        </authorList>
    </citation>
    <scope>NUCLEOTIDE SEQUENCE [LARGE SCALE GENOMIC DNA]</scope>
    <source>
        <strain evidence="2 3">HS-AP3</strain>
    </source>
</reference>
<feature type="domain" description="HTH cro/C1-type" evidence="1">
    <location>
        <begin position="20"/>
        <end position="74"/>
    </location>
</feature>
<dbReference type="Pfam" id="PF17765">
    <property type="entry name" value="MLTR_LBD"/>
    <property type="match status" value="1"/>
</dbReference>